<proteinExistence type="inferred from homology"/>
<evidence type="ECO:0000313" key="12">
    <source>
        <dbReference type="EMBL" id="KAG2545661.1"/>
    </source>
</evidence>
<comment type="catalytic activity">
    <reaction evidence="8">
        <text>L-seryl-[protein] + ATP = O-phospho-L-seryl-[protein] + ADP + H(+)</text>
        <dbReference type="Rhea" id="RHEA:17989"/>
        <dbReference type="Rhea" id="RHEA-COMP:9863"/>
        <dbReference type="Rhea" id="RHEA-COMP:11604"/>
        <dbReference type="ChEBI" id="CHEBI:15378"/>
        <dbReference type="ChEBI" id="CHEBI:29999"/>
        <dbReference type="ChEBI" id="CHEBI:30616"/>
        <dbReference type="ChEBI" id="CHEBI:83421"/>
        <dbReference type="ChEBI" id="CHEBI:456216"/>
        <dbReference type="EC" id="2.7.11.25"/>
    </reaction>
</comment>
<dbReference type="InterPro" id="IPR000719">
    <property type="entry name" value="Prot_kinase_dom"/>
</dbReference>
<comment type="similarity">
    <text evidence="1">Belongs to the protein kinase superfamily. STE Ser/Thr protein kinase family. MAP kinase kinase kinase subfamily.</text>
</comment>
<comment type="catalytic activity">
    <reaction evidence="7">
        <text>L-threonyl-[protein] + ATP = O-phospho-L-threonyl-[protein] + ADP + H(+)</text>
        <dbReference type="Rhea" id="RHEA:46608"/>
        <dbReference type="Rhea" id="RHEA-COMP:11060"/>
        <dbReference type="Rhea" id="RHEA-COMP:11605"/>
        <dbReference type="ChEBI" id="CHEBI:15378"/>
        <dbReference type="ChEBI" id="CHEBI:30013"/>
        <dbReference type="ChEBI" id="CHEBI:30616"/>
        <dbReference type="ChEBI" id="CHEBI:61977"/>
        <dbReference type="ChEBI" id="CHEBI:456216"/>
        <dbReference type="EC" id="2.7.11.25"/>
    </reaction>
</comment>
<evidence type="ECO:0000256" key="9">
    <source>
        <dbReference type="PROSITE-ProRule" id="PRU10141"/>
    </source>
</evidence>
<dbReference type="InterPro" id="IPR050538">
    <property type="entry name" value="MAP_kinase_kinase_kinase"/>
</dbReference>
<evidence type="ECO:0000256" key="10">
    <source>
        <dbReference type="SAM" id="MobiDB-lite"/>
    </source>
</evidence>
<evidence type="ECO:0000256" key="8">
    <source>
        <dbReference type="ARBA" id="ARBA00048329"/>
    </source>
</evidence>
<comment type="caution">
    <text evidence="12">The sequence shown here is derived from an EMBL/GenBank/DDBJ whole genome shotgun (WGS) entry which is preliminary data.</text>
</comment>
<dbReference type="SUPFAM" id="SSF56112">
    <property type="entry name" value="Protein kinase-like (PK-like)"/>
    <property type="match status" value="1"/>
</dbReference>
<dbReference type="PANTHER" id="PTHR48016">
    <property type="entry name" value="MAP KINASE KINASE KINASE SSK2-RELATED-RELATED"/>
    <property type="match status" value="1"/>
</dbReference>
<dbReference type="InterPro" id="IPR011009">
    <property type="entry name" value="Kinase-like_dom_sf"/>
</dbReference>
<feature type="region of interest" description="Disordered" evidence="10">
    <location>
        <begin position="1"/>
        <end position="62"/>
    </location>
</feature>
<dbReference type="PROSITE" id="PS50011">
    <property type="entry name" value="PROTEIN_KINASE_DOM"/>
    <property type="match status" value="1"/>
</dbReference>
<dbReference type="EMBL" id="CM029053">
    <property type="protein sequence ID" value="KAG2545661.1"/>
    <property type="molecule type" value="Genomic_DNA"/>
</dbReference>
<dbReference type="EC" id="2.7.11.25" evidence="2"/>
<dbReference type="InterPro" id="IPR008271">
    <property type="entry name" value="Ser/Thr_kinase_AS"/>
</dbReference>
<keyword evidence="13" id="KW-1185">Reference proteome</keyword>
<reference evidence="12" key="1">
    <citation type="submission" date="2020-05" db="EMBL/GenBank/DDBJ databases">
        <title>WGS assembly of Panicum virgatum.</title>
        <authorList>
            <person name="Lovell J.T."/>
            <person name="Jenkins J."/>
            <person name="Shu S."/>
            <person name="Juenger T.E."/>
            <person name="Schmutz J."/>
        </authorList>
    </citation>
    <scope>NUCLEOTIDE SEQUENCE</scope>
    <source>
        <strain evidence="12">AP13</strain>
    </source>
</reference>
<dbReference type="Proteomes" id="UP000823388">
    <property type="component" value="Chromosome 9K"/>
</dbReference>
<name>A0A8T0N743_PANVG</name>
<evidence type="ECO:0000256" key="1">
    <source>
        <dbReference type="ARBA" id="ARBA00006529"/>
    </source>
</evidence>
<feature type="compositionally biased region" description="Polar residues" evidence="10">
    <location>
        <begin position="637"/>
        <end position="664"/>
    </location>
</feature>
<evidence type="ECO:0000259" key="11">
    <source>
        <dbReference type="PROSITE" id="PS50011"/>
    </source>
</evidence>
<dbReference type="PROSITE" id="PS00108">
    <property type="entry name" value="PROTEIN_KINASE_ST"/>
    <property type="match status" value="1"/>
</dbReference>
<feature type="compositionally biased region" description="Low complexity" evidence="10">
    <location>
        <begin position="730"/>
        <end position="739"/>
    </location>
</feature>
<gene>
    <name evidence="12" type="ORF">PVAP13_9KG223841</name>
</gene>
<organism evidence="12 13">
    <name type="scientific">Panicum virgatum</name>
    <name type="common">Blackwell switchgrass</name>
    <dbReference type="NCBI Taxonomy" id="38727"/>
    <lineage>
        <taxon>Eukaryota</taxon>
        <taxon>Viridiplantae</taxon>
        <taxon>Streptophyta</taxon>
        <taxon>Embryophyta</taxon>
        <taxon>Tracheophyta</taxon>
        <taxon>Spermatophyta</taxon>
        <taxon>Magnoliopsida</taxon>
        <taxon>Liliopsida</taxon>
        <taxon>Poales</taxon>
        <taxon>Poaceae</taxon>
        <taxon>PACMAD clade</taxon>
        <taxon>Panicoideae</taxon>
        <taxon>Panicodae</taxon>
        <taxon>Paniceae</taxon>
        <taxon>Panicinae</taxon>
        <taxon>Panicum</taxon>
        <taxon>Panicum sect. Hiantes</taxon>
    </lineage>
</organism>
<sequence length="771" mass="83085">MGWWRRSGSPSGSSQSSSASTPASPARASTSRLIGGGGSGLSSRRDGGGGSGEPQPRLSRARRMRYVVDDLEVGVPAIGVDPTARRDVAAGFGLATAKSTPISRSPSNMEVAPARSSSTPMLLPHPLPLPGDGEPSCRGPGRPLPSPTPRMLDGEWNLPAAEAPGVLETGSERMPPLLAQRVVAQTLPKTHEHNDFRLNGTTCGQRRKAFKEKFQDKNSDETLNFRLNIPARSAPSSGFSSPVQSPRRLSNVDFSSAAISIHDTNVWSVQSIWSSDLTGSSPPSASPDKFAGCQERSPRSSPLRSPVLRSRNPSAPPSPMHPKLFPENHVSRNEGNGSASFHPLPLPPASVSPKQTNTSHQVVSKVEVPSVAGQWQKGKLLGSGTFGCVYEATNRHTGALCAMKEVNIIPDDAKSLESLKQLEQEIKFLSQFKHENIVQYYGSETIEDRFYIYLEYVHPGSIHKYVHQHCGSLTESVIRNFTRHILKGLAFLHSQKIMHRDIKGANLLVDINGVVKLADFGMAKHLSTAAPNLSLKGTPYWMAPEVVRATLDKSAGYDLAVDIWSLGCTIIEMFTGKPPWSGLEGPAAMFKVLRTDPPIPDNLSPEGKDFLRCCFKRNPAERPTASKLLEHPFIQNSNHFNQHGSTPYNQHGSTPYNQHGSTPSFAAMKSPDTGHNGARDRVPWKNDSCMRGKHANGETSSARSSGSLGLRLTTPLPNSGTNSLPPPPLSSASSSGSATHTPNGMNFSVAYPQPSPLPKPNGKEAINLILH</sequence>
<keyword evidence="5" id="KW-0418">Kinase</keyword>
<keyword evidence="4 9" id="KW-0547">Nucleotide-binding</keyword>
<dbReference type="PANTHER" id="PTHR48016:SF5">
    <property type="entry name" value="MITOGEN-ACTIVATED PROTEIN KINASE KINASE KINASE 5"/>
    <property type="match status" value="1"/>
</dbReference>
<feature type="compositionally biased region" description="Polar residues" evidence="10">
    <location>
        <begin position="352"/>
        <end position="362"/>
    </location>
</feature>
<dbReference type="FunFam" id="1.10.510.10:FF:000357">
    <property type="entry name" value="Mitogen-activated protein kinase kinase kinase 5"/>
    <property type="match status" value="1"/>
</dbReference>
<feature type="compositionally biased region" description="Low complexity" evidence="10">
    <location>
        <begin position="299"/>
        <end position="313"/>
    </location>
</feature>
<dbReference type="GO" id="GO:0005524">
    <property type="term" value="F:ATP binding"/>
    <property type="evidence" value="ECO:0007669"/>
    <property type="project" value="UniProtKB-UniRule"/>
</dbReference>
<keyword evidence="3" id="KW-0808">Transferase</keyword>
<evidence type="ECO:0000256" key="3">
    <source>
        <dbReference type="ARBA" id="ARBA00022679"/>
    </source>
</evidence>
<dbReference type="GO" id="GO:0004709">
    <property type="term" value="F:MAP kinase kinase kinase activity"/>
    <property type="evidence" value="ECO:0007669"/>
    <property type="project" value="UniProtKB-EC"/>
</dbReference>
<evidence type="ECO:0000256" key="7">
    <source>
        <dbReference type="ARBA" id="ARBA00047559"/>
    </source>
</evidence>
<feature type="region of interest" description="Disordered" evidence="10">
    <location>
        <begin position="100"/>
        <end position="119"/>
    </location>
</feature>
<dbReference type="SMART" id="SM00220">
    <property type="entry name" value="S_TKc"/>
    <property type="match status" value="1"/>
</dbReference>
<evidence type="ECO:0000313" key="13">
    <source>
        <dbReference type="Proteomes" id="UP000823388"/>
    </source>
</evidence>
<evidence type="ECO:0000256" key="5">
    <source>
        <dbReference type="ARBA" id="ARBA00022777"/>
    </source>
</evidence>
<evidence type="ECO:0000256" key="2">
    <source>
        <dbReference type="ARBA" id="ARBA00012406"/>
    </source>
</evidence>
<evidence type="ECO:0000256" key="6">
    <source>
        <dbReference type="ARBA" id="ARBA00022840"/>
    </source>
</evidence>
<feature type="compositionally biased region" description="Low complexity" evidence="10">
    <location>
        <begin position="1"/>
        <end position="33"/>
    </location>
</feature>
<feature type="domain" description="Protein kinase" evidence="11">
    <location>
        <begin position="375"/>
        <end position="634"/>
    </location>
</feature>
<dbReference type="AlphaFoldDB" id="A0A8T0N743"/>
<feature type="compositionally biased region" description="Low complexity" evidence="10">
    <location>
        <begin position="700"/>
        <end position="723"/>
    </location>
</feature>
<feature type="region of interest" description="Disordered" evidence="10">
    <location>
        <begin position="277"/>
        <end position="363"/>
    </location>
</feature>
<protein>
    <recommendedName>
        <fullName evidence="2">mitogen-activated protein kinase kinase kinase</fullName>
        <ecNumber evidence="2">2.7.11.25</ecNumber>
    </recommendedName>
</protein>
<evidence type="ECO:0000256" key="4">
    <source>
        <dbReference type="ARBA" id="ARBA00022741"/>
    </source>
</evidence>
<feature type="region of interest" description="Disordered" evidence="10">
    <location>
        <begin position="637"/>
        <end position="771"/>
    </location>
</feature>
<accession>A0A8T0N743</accession>
<dbReference type="Gene3D" id="1.10.510.10">
    <property type="entry name" value="Transferase(Phosphotransferase) domain 1"/>
    <property type="match status" value="1"/>
</dbReference>
<dbReference type="GO" id="GO:0005737">
    <property type="term" value="C:cytoplasm"/>
    <property type="evidence" value="ECO:0007669"/>
    <property type="project" value="TreeGrafter"/>
</dbReference>
<keyword evidence="6 9" id="KW-0067">ATP-binding</keyword>
<dbReference type="PROSITE" id="PS00107">
    <property type="entry name" value="PROTEIN_KINASE_ATP"/>
    <property type="match status" value="1"/>
</dbReference>
<dbReference type="Pfam" id="PF00069">
    <property type="entry name" value="Pkinase"/>
    <property type="match status" value="1"/>
</dbReference>
<feature type="compositionally biased region" description="Basic and acidic residues" evidence="10">
    <location>
        <begin position="677"/>
        <end position="690"/>
    </location>
</feature>
<feature type="binding site" evidence="9">
    <location>
        <position position="404"/>
    </location>
    <ligand>
        <name>ATP</name>
        <dbReference type="ChEBI" id="CHEBI:30616"/>
    </ligand>
</feature>
<dbReference type="InterPro" id="IPR017441">
    <property type="entry name" value="Protein_kinase_ATP_BS"/>
</dbReference>